<evidence type="ECO:0000256" key="6">
    <source>
        <dbReference type="SAM" id="Phobius"/>
    </source>
</evidence>
<keyword evidence="5 6" id="KW-0472">Membrane</keyword>
<keyword evidence="3 6" id="KW-0812">Transmembrane</keyword>
<protein>
    <submittedName>
        <fullName evidence="8">UMF1 family MFS transporter</fullName>
    </submittedName>
</protein>
<dbReference type="EMBL" id="VFMM01000003">
    <property type="protein sequence ID" value="TQJ06409.1"/>
    <property type="molecule type" value="Genomic_DNA"/>
</dbReference>
<evidence type="ECO:0000256" key="4">
    <source>
        <dbReference type="ARBA" id="ARBA00022989"/>
    </source>
</evidence>
<dbReference type="Pfam" id="PF11700">
    <property type="entry name" value="ATG22"/>
    <property type="match status" value="1"/>
</dbReference>
<evidence type="ECO:0000256" key="1">
    <source>
        <dbReference type="ARBA" id="ARBA00004651"/>
    </source>
</evidence>
<reference evidence="8 9" key="1">
    <citation type="submission" date="2019-06" db="EMBL/GenBank/DDBJ databases">
        <title>Sequencing the genomes of 1000 actinobacteria strains.</title>
        <authorList>
            <person name="Klenk H.-P."/>
        </authorList>
    </citation>
    <scope>NUCLEOTIDE SEQUENCE [LARGE SCALE GENOMIC DNA]</scope>
    <source>
        <strain evidence="8 9">DSM 17305</strain>
    </source>
</reference>
<dbReference type="Gene3D" id="1.20.1250.20">
    <property type="entry name" value="MFS general substrate transporter like domains"/>
    <property type="match status" value="2"/>
</dbReference>
<dbReference type="Proteomes" id="UP000316298">
    <property type="component" value="Unassembled WGS sequence"/>
</dbReference>
<organism evidence="8 9">
    <name type="scientific">Kribbella jejuensis</name>
    <dbReference type="NCBI Taxonomy" id="236068"/>
    <lineage>
        <taxon>Bacteria</taxon>
        <taxon>Bacillati</taxon>
        <taxon>Actinomycetota</taxon>
        <taxon>Actinomycetes</taxon>
        <taxon>Propionibacteriales</taxon>
        <taxon>Kribbellaceae</taxon>
        <taxon>Kribbella</taxon>
    </lineage>
</organism>
<evidence type="ECO:0000313" key="8">
    <source>
        <dbReference type="EMBL" id="TQJ06409.1"/>
    </source>
</evidence>
<feature type="domain" description="Major facilitator superfamily (MFS) profile" evidence="7">
    <location>
        <begin position="263"/>
        <end position="457"/>
    </location>
</feature>
<dbReference type="PROSITE" id="PS50850">
    <property type="entry name" value="MFS"/>
    <property type="match status" value="1"/>
</dbReference>
<feature type="transmembrane region" description="Helical" evidence="6">
    <location>
        <begin position="76"/>
        <end position="95"/>
    </location>
</feature>
<evidence type="ECO:0000256" key="5">
    <source>
        <dbReference type="ARBA" id="ARBA00023136"/>
    </source>
</evidence>
<accession>A0A542DTI3</accession>
<dbReference type="PANTHER" id="PTHR23519:SF1">
    <property type="entry name" value="AUTOPHAGY-RELATED PROTEIN 22"/>
    <property type="match status" value="1"/>
</dbReference>
<feature type="transmembrane region" description="Helical" evidence="6">
    <location>
        <begin position="265"/>
        <end position="287"/>
    </location>
</feature>
<dbReference type="SUPFAM" id="SSF103473">
    <property type="entry name" value="MFS general substrate transporter"/>
    <property type="match status" value="1"/>
</dbReference>
<keyword evidence="4 6" id="KW-1133">Transmembrane helix</keyword>
<evidence type="ECO:0000256" key="3">
    <source>
        <dbReference type="ARBA" id="ARBA00022692"/>
    </source>
</evidence>
<feature type="transmembrane region" description="Helical" evidence="6">
    <location>
        <begin position="205"/>
        <end position="225"/>
    </location>
</feature>
<dbReference type="RefSeq" id="WP_141860664.1">
    <property type="nucleotide sequence ID" value="NZ_BAAAKA010000014.1"/>
</dbReference>
<comment type="subcellular location">
    <subcellularLocation>
        <location evidence="1">Cell membrane</location>
        <topology evidence="1">Multi-pass membrane protein</topology>
    </subcellularLocation>
</comment>
<evidence type="ECO:0000259" key="7">
    <source>
        <dbReference type="PROSITE" id="PS50850"/>
    </source>
</evidence>
<dbReference type="GO" id="GO:0022857">
    <property type="term" value="F:transmembrane transporter activity"/>
    <property type="evidence" value="ECO:0007669"/>
    <property type="project" value="InterPro"/>
</dbReference>
<keyword evidence="9" id="KW-1185">Reference proteome</keyword>
<dbReference type="OrthoDB" id="9768783at2"/>
<dbReference type="InterPro" id="IPR024671">
    <property type="entry name" value="Atg22-like"/>
</dbReference>
<feature type="transmembrane region" description="Helical" evidence="6">
    <location>
        <begin position="418"/>
        <end position="438"/>
    </location>
</feature>
<dbReference type="InterPro" id="IPR050495">
    <property type="entry name" value="ATG22/LtaA_families"/>
</dbReference>
<feature type="transmembrane region" description="Helical" evidence="6">
    <location>
        <begin position="299"/>
        <end position="318"/>
    </location>
</feature>
<comment type="caution">
    <text evidence="8">The sequence shown here is derived from an EMBL/GenBank/DDBJ whole genome shotgun (WGS) entry which is preliminary data.</text>
</comment>
<dbReference type="AlphaFoldDB" id="A0A542DTI3"/>
<gene>
    <name evidence="8" type="ORF">FB475_6069</name>
</gene>
<feature type="transmembrane region" description="Helical" evidence="6">
    <location>
        <begin position="132"/>
        <end position="152"/>
    </location>
</feature>
<sequence>MGFLSPPATVDKREYWGFSFYDWANSGYVTTTGTVLFAPYLTSVAEKAACGFVGTTDNPCNTNLSILGLGVSPGSLAFYVVTVATLVSALFLPVVGAIADRLANKKLLMCGFAWAGAVAASCMVFVGGGRWVLGAVPLFIGNLCLGSSLVVYDSILIDIAPPDDRDTVSSRAWALGYAGGFLLLLVNLAVVTFHDALGMSQGTAVRLSLLSAGLWWGLFTFFPYLRLRNRPPRNVEVVRSGSLIRQSFGQLAGTLRHMRAYRMTMLFLIAYLFFNDGIQTVVSVSSTYGEKQLGFETQVLIATILLVQLIAFFGALVFGRVAARYGAHKTIAGGLVVWVLIVVAGLLLPPHQIVPFLTMGVAIGIVLGGTQALSRSAFSQLIPKGREAEYFSLYQAGERGTSWLGTLLFGLVHQLTGSYRPAIVALGIFFVIGLALLAKVDMRRGIDEAGNTQPAVV</sequence>
<feature type="transmembrane region" description="Helical" evidence="6">
    <location>
        <begin position="330"/>
        <end position="347"/>
    </location>
</feature>
<feature type="transmembrane region" description="Helical" evidence="6">
    <location>
        <begin position="172"/>
        <end position="193"/>
    </location>
</feature>
<name>A0A542DTI3_9ACTN</name>
<keyword evidence="2" id="KW-0813">Transport</keyword>
<evidence type="ECO:0000256" key="2">
    <source>
        <dbReference type="ARBA" id="ARBA00022448"/>
    </source>
</evidence>
<proteinExistence type="predicted"/>
<feature type="transmembrane region" description="Helical" evidence="6">
    <location>
        <begin position="107"/>
        <end position="126"/>
    </location>
</feature>
<evidence type="ECO:0000313" key="9">
    <source>
        <dbReference type="Proteomes" id="UP000316298"/>
    </source>
</evidence>
<dbReference type="InterPro" id="IPR036259">
    <property type="entry name" value="MFS_trans_sf"/>
</dbReference>
<dbReference type="PANTHER" id="PTHR23519">
    <property type="entry name" value="AUTOPHAGY-RELATED PROTEIN 22"/>
    <property type="match status" value="1"/>
</dbReference>
<dbReference type="GO" id="GO:0005886">
    <property type="term" value="C:plasma membrane"/>
    <property type="evidence" value="ECO:0007669"/>
    <property type="project" value="UniProtKB-SubCell"/>
</dbReference>
<dbReference type="InterPro" id="IPR020846">
    <property type="entry name" value="MFS_dom"/>
</dbReference>